<dbReference type="SUPFAM" id="SSF51569">
    <property type="entry name" value="Aldolase"/>
    <property type="match status" value="1"/>
</dbReference>
<proteinExistence type="predicted"/>
<evidence type="ECO:0008006" key="2">
    <source>
        <dbReference type="Google" id="ProtNLM"/>
    </source>
</evidence>
<dbReference type="PANTHER" id="PTHR12128:SF67">
    <property type="entry name" value="BLR3884 PROTEIN"/>
    <property type="match status" value="1"/>
</dbReference>
<protein>
    <recommendedName>
        <fullName evidence="2">Dihydrodipicolinate synthase</fullName>
    </recommendedName>
</protein>
<dbReference type="InterPro" id="IPR013785">
    <property type="entry name" value="Aldolase_TIM"/>
</dbReference>
<sequence>MQIYVLSSRKGEASLNKFNGVLAPVITPFTENLLPDEDRLIAHCQWLISQGVSLAVFGTNSEANSLSTEEKLVLLDGLVNHGIDPALMMPGTGGCALSDTVRLTAHAVALGCGGTLMLPPFYYKDVPDDGLFAFYSEVIQRVAEESLRIYLYNIPPVSQIPISLGLIERLVTTYPDTIVGIKDSSGEWSNTAALNELAIDDFRVFCGSESFLLQNMQFGGAGCISATANVNPAPIKDLYDNWQSEDADQMQAKLNEIRQIFQSLPMIPALKTATSIYSGDSKWLRVRPPLLPLTTEQQASLQNQLESVGFEMPGL</sequence>
<dbReference type="EMBL" id="UINC01000022">
    <property type="protein sequence ID" value="SUZ47558.1"/>
    <property type="molecule type" value="Genomic_DNA"/>
</dbReference>
<dbReference type="GO" id="GO:0008840">
    <property type="term" value="F:4-hydroxy-tetrahydrodipicolinate synthase activity"/>
    <property type="evidence" value="ECO:0007669"/>
    <property type="project" value="TreeGrafter"/>
</dbReference>
<gene>
    <name evidence="1" type="ORF">METZ01_LOCUS412</name>
</gene>
<accession>A0A381N1J9</accession>
<dbReference type="CDD" id="cd00408">
    <property type="entry name" value="DHDPS-like"/>
    <property type="match status" value="1"/>
</dbReference>
<evidence type="ECO:0000313" key="1">
    <source>
        <dbReference type="EMBL" id="SUZ47558.1"/>
    </source>
</evidence>
<organism evidence="1">
    <name type="scientific">marine metagenome</name>
    <dbReference type="NCBI Taxonomy" id="408172"/>
    <lineage>
        <taxon>unclassified sequences</taxon>
        <taxon>metagenomes</taxon>
        <taxon>ecological metagenomes</taxon>
    </lineage>
</organism>
<dbReference type="SMART" id="SM01130">
    <property type="entry name" value="DHDPS"/>
    <property type="match status" value="1"/>
</dbReference>
<dbReference type="AlphaFoldDB" id="A0A381N1J9"/>
<dbReference type="PANTHER" id="PTHR12128">
    <property type="entry name" value="DIHYDRODIPICOLINATE SYNTHASE"/>
    <property type="match status" value="1"/>
</dbReference>
<reference evidence="1" key="1">
    <citation type="submission" date="2018-05" db="EMBL/GenBank/DDBJ databases">
        <authorList>
            <person name="Lanie J.A."/>
            <person name="Ng W.-L."/>
            <person name="Kazmierczak K.M."/>
            <person name="Andrzejewski T.M."/>
            <person name="Davidsen T.M."/>
            <person name="Wayne K.J."/>
            <person name="Tettelin H."/>
            <person name="Glass J.I."/>
            <person name="Rusch D."/>
            <person name="Podicherti R."/>
            <person name="Tsui H.-C.T."/>
            <person name="Winkler M.E."/>
        </authorList>
    </citation>
    <scope>NUCLEOTIDE SEQUENCE</scope>
</reference>
<dbReference type="InterPro" id="IPR002220">
    <property type="entry name" value="DapA-like"/>
</dbReference>
<dbReference type="PIRSF" id="PIRSF001365">
    <property type="entry name" value="DHDPS"/>
    <property type="match status" value="1"/>
</dbReference>
<dbReference type="Pfam" id="PF00701">
    <property type="entry name" value="DHDPS"/>
    <property type="match status" value="1"/>
</dbReference>
<name>A0A381N1J9_9ZZZZ</name>
<dbReference type="Gene3D" id="3.20.20.70">
    <property type="entry name" value="Aldolase class I"/>
    <property type="match status" value="1"/>
</dbReference>